<dbReference type="AlphaFoldDB" id="A0AAW2L863"/>
<evidence type="ECO:0000256" key="1">
    <source>
        <dbReference type="SAM" id="MobiDB-lite"/>
    </source>
</evidence>
<feature type="region of interest" description="Disordered" evidence="1">
    <location>
        <begin position="50"/>
        <end position="103"/>
    </location>
</feature>
<name>A0AAW2L863_SESRA</name>
<protein>
    <submittedName>
        <fullName evidence="2">Uncharacterized protein</fullName>
    </submittedName>
</protein>
<accession>A0AAW2L863</accession>
<feature type="compositionally biased region" description="Low complexity" evidence="1">
    <location>
        <begin position="56"/>
        <end position="71"/>
    </location>
</feature>
<reference evidence="2" key="2">
    <citation type="journal article" date="2024" name="Plant">
        <title>Genomic evolution and insights into agronomic trait innovations of Sesamum species.</title>
        <authorList>
            <person name="Miao H."/>
            <person name="Wang L."/>
            <person name="Qu L."/>
            <person name="Liu H."/>
            <person name="Sun Y."/>
            <person name="Le M."/>
            <person name="Wang Q."/>
            <person name="Wei S."/>
            <person name="Zheng Y."/>
            <person name="Lin W."/>
            <person name="Duan Y."/>
            <person name="Cao H."/>
            <person name="Xiong S."/>
            <person name="Wang X."/>
            <person name="Wei L."/>
            <person name="Li C."/>
            <person name="Ma Q."/>
            <person name="Ju M."/>
            <person name="Zhao R."/>
            <person name="Li G."/>
            <person name="Mu C."/>
            <person name="Tian Q."/>
            <person name="Mei H."/>
            <person name="Zhang T."/>
            <person name="Gao T."/>
            <person name="Zhang H."/>
        </authorList>
    </citation>
    <scope>NUCLEOTIDE SEQUENCE</scope>
    <source>
        <strain evidence="2">G02</strain>
    </source>
</reference>
<feature type="region of interest" description="Disordered" evidence="1">
    <location>
        <begin position="1"/>
        <end position="30"/>
    </location>
</feature>
<feature type="compositionally biased region" description="Basic and acidic residues" evidence="1">
    <location>
        <begin position="88"/>
        <end position="103"/>
    </location>
</feature>
<gene>
    <name evidence="2" type="ORF">Sradi_5418800</name>
</gene>
<evidence type="ECO:0000313" key="2">
    <source>
        <dbReference type="EMBL" id="KAL0315406.1"/>
    </source>
</evidence>
<dbReference type="EMBL" id="JACGWJ010000025">
    <property type="protein sequence ID" value="KAL0315406.1"/>
    <property type="molecule type" value="Genomic_DNA"/>
</dbReference>
<reference evidence="2" key="1">
    <citation type="submission" date="2020-06" db="EMBL/GenBank/DDBJ databases">
        <authorList>
            <person name="Li T."/>
            <person name="Hu X."/>
            <person name="Zhang T."/>
            <person name="Song X."/>
            <person name="Zhang H."/>
            <person name="Dai N."/>
            <person name="Sheng W."/>
            <person name="Hou X."/>
            <person name="Wei L."/>
        </authorList>
    </citation>
    <scope>NUCLEOTIDE SEQUENCE</scope>
    <source>
        <strain evidence="2">G02</strain>
        <tissue evidence="2">Leaf</tissue>
    </source>
</reference>
<proteinExistence type="predicted"/>
<comment type="caution">
    <text evidence="2">The sequence shown here is derived from an EMBL/GenBank/DDBJ whole genome shotgun (WGS) entry which is preliminary data.</text>
</comment>
<feature type="compositionally biased region" description="Polar residues" evidence="1">
    <location>
        <begin position="1"/>
        <end position="12"/>
    </location>
</feature>
<organism evidence="2">
    <name type="scientific">Sesamum radiatum</name>
    <name type="common">Black benniseed</name>
    <dbReference type="NCBI Taxonomy" id="300843"/>
    <lineage>
        <taxon>Eukaryota</taxon>
        <taxon>Viridiplantae</taxon>
        <taxon>Streptophyta</taxon>
        <taxon>Embryophyta</taxon>
        <taxon>Tracheophyta</taxon>
        <taxon>Spermatophyta</taxon>
        <taxon>Magnoliopsida</taxon>
        <taxon>eudicotyledons</taxon>
        <taxon>Gunneridae</taxon>
        <taxon>Pentapetalae</taxon>
        <taxon>asterids</taxon>
        <taxon>lamiids</taxon>
        <taxon>Lamiales</taxon>
        <taxon>Pedaliaceae</taxon>
        <taxon>Sesamum</taxon>
    </lineage>
</organism>
<sequence>MGTNGNDSTNPYGGSARCWSTKGGGGGAPRSYACAPKRVGPALAVLGGYPSPMVHSPGVSSKGVSRRSISSYRSTPGGAVRNSLQGGSHDRQAPLELPNSDHH</sequence>